<name>A0A8D9M7L4_BRACM</name>
<keyword evidence="1" id="KW-0812">Transmembrane</keyword>
<evidence type="ECO:0000259" key="2">
    <source>
        <dbReference type="Pfam" id="PF00009"/>
    </source>
</evidence>
<evidence type="ECO:0000313" key="3">
    <source>
        <dbReference type="EMBL" id="CAG7901346.1"/>
    </source>
</evidence>
<feature type="domain" description="Tr-type G" evidence="2">
    <location>
        <begin position="23"/>
        <end position="70"/>
    </location>
</feature>
<evidence type="ECO:0000313" key="4">
    <source>
        <dbReference type="Proteomes" id="UP000694005"/>
    </source>
</evidence>
<dbReference type="PANTHER" id="PTHR42723">
    <property type="entry name" value="CHLOROPHYLL SYNTHASE"/>
    <property type="match status" value="1"/>
</dbReference>
<evidence type="ECO:0000256" key="1">
    <source>
        <dbReference type="SAM" id="Phobius"/>
    </source>
</evidence>
<keyword evidence="1" id="KW-1133">Transmembrane helix</keyword>
<protein>
    <recommendedName>
        <fullName evidence="2">Tr-type G domain-containing protein</fullName>
    </recommendedName>
</protein>
<dbReference type="GO" id="GO:0003924">
    <property type="term" value="F:GTPase activity"/>
    <property type="evidence" value="ECO:0007669"/>
    <property type="project" value="InterPro"/>
</dbReference>
<gene>
    <name evidence="3" type="ORF">BRAPAZ1V2_A07P09900.2</name>
</gene>
<dbReference type="InterPro" id="IPR050475">
    <property type="entry name" value="Prenyltransferase_related"/>
</dbReference>
<dbReference type="AlphaFoldDB" id="A0A8D9M7L4"/>
<dbReference type="SUPFAM" id="SSF52540">
    <property type="entry name" value="P-loop containing nucleoside triphosphate hydrolases"/>
    <property type="match status" value="1"/>
</dbReference>
<dbReference type="InterPro" id="IPR027417">
    <property type="entry name" value="P-loop_NTPase"/>
</dbReference>
<dbReference type="GO" id="GO:0005525">
    <property type="term" value="F:GTP binding"/>
    <property type="evidence" value="ECO:0007669"/>
    <property type="project" value="InterPro"/>
</dbReference>
<dbReference type="Gramene" id="A07p09900.2_BraZ1">
    <property type="protein sequence ID" value="A07p09900.2_BraZ1.CDS"/>
    <property type="gene ID" value="A07g09900.2_BraZ1"/>
</dbReference>
<feature type="transmembrane region" description="Helical" evidence="1">
    <location>
        <begin position="115"/>
        <end position="131"/>
    </location>
</feature>
<dbReference type="EMBL" id="LS974623">
    <property type="protein sequence ID" value="CAG7901346.1"/>
    <property type="molecule type" value="Genomic_DNA"/>
</dbReference>
<keyword evidence="1" id="KW-0472">Membrane</keyword>
<organism evidence="3 4">
    <name type="scientific">Brassica campestris</name>
    <name type="common">Field mustard</name>
    <dbReference type="NCBI Taxonomy" id="3711"/>
    <lineage>
        <taxon>Eukaryota</taxon>
        <taxon>Viridiplantae</taxon>
        <taxon>Streptophyta</taxon>
        <taxon>Embryophyta</taxon>
        <taxon>Tracheophyta</taxon>
        <taxon>Spermatophyta</taxon>
        <taxon>Magnoliopsida</taxon>
        <taxon>eudicotyledons</taxon>
        <taxon>Gunneridae</taxon>
        <taxon>Pentapetalae</taxon>
        <taxon>rosids</taxon>
        <taxon>malvids</taxon>
        <taxon>Brassicales</taxon>
        <taxon>Brassicaceae</taxon>
        <taxon>Brassiceae</taxon>
        <taxon>Brassica</taxon>
    </lineage>
</organism>
<accession>A0A8D9M7L4</accession>
<reference evidence="3 4" key="1">
    <citation type="submission" date="2021-07" db="EMBL/GenBank/DDBJ databases">
        <authorList>
            <consortium name="Genoscope - CEA"/>
            <person name="William W."/>
        </authorList>
    </citation>
    <scope>NUCLEOTIDE SEQUENCE [LARGE SCALE GENOMIC DNA]</scope>
</reference>
<dbReference type="InterPro" id="IPR000795">
    <property type="entry name" value="T_Tr_GTP-bd_dom"/>
</dbReference>
<dbReference type="Proteomes" id="UP000694005">
    <property type="component" value="Chromosome A07"/>
</dbReference>
<feature type="transmembrane region" description="Helical" evidence="1">
    <location>
        <begin position="71"/>
        <end position="95"/>
    </location>
</feature>
<sequence length="186" mass="20037">MASRSLSFFKFQRFSVEINGHFYSKLNHGKTALTAAITKVLAEERKAKTIAFDEIDKAPEEKKRGNTIATVCFLLLLSKPILIMLVLCLVVGALRDSSQSGALGASRVSGHTTPALFYLALGGSLLSYIYSAPPLKLGIAIVYNFKSVEGDRAMGLQSLPVAFGTEAAKWICVSAIDVTQIYVAGM</sequence>
<dbReference type="PANTHER" id="PTHR42723:SF1">
    <property type="entry name" value="CHLOROPHYLL SYNTHASE, CHLOROPLASTIC"/>
    <property type="match status" value="1"/>
</dbReference>
<dbReference type="Pfam" id="PF00009">
    <property type="entry name" value="GTP_EFTU"/>
    <property type="match status" value="1"/>
</dbReference>
<dbReference type="Gene3D" id="3.40.50.300">
    <property type="entry name" value="P-loop containing nucleotide triphosphate hydrolases"/>
    <property type="match status" value="1"/>
</dbReference>
<proteinExistence type="predicted"/>